<keyword evidence="6" id="KW-0694">RNA-binding</keyword>
<dbReference type="Gene3D" id="3.90.930.12">
    <property type="entry name" value="Ribosomal protein L6, alpha-beta domain"/>
    <property type="match status" value="2"/>
</dbReference>
<dbReference type="NCBIfam" id="TIGR03654">
    <property type="entry name" value="L6_bact"/>
    <property type="match status" value="1"/>
</dbReference>
<comment type="caution">
    <text evidence="8">The sequence shown here is derived from an EMBL/GenBank/DDBJ whole genome shotgun (WGS) entry which is preliminary data.</text>
</comment>
<keyword evidence="1 5" id="KW-0689">Ribosomal protein</keyword>
<evidence type="ECO:0000256" key="4">
    <source>
        <dbReference type="NCBIfam" id="TIGR03654"/>
    </source>
</evidence>
<gene>
    <name evidence="8" type="ORF">COT78_02490</name>
</gene>
<protein>
    <recommendedName>
        <fullName evidence="3 4">50S ribosomal protein L6</fullName>
    </recommendedName>
</protein>
<dbReference type="GO" id="GO:0019843">
    <property type="term" value="F:rRNA binding"/>
    <property type="evidence" value="ECO:0007669"/>
    <property type="project" value="UniProtKB-UniRule"/>
</dbReference>
<comment type="function">
    <text evidence="6">This protein binds to the 23S rRNA, and is important in its secondary structure. It is located near the subunit interface in the base of the L7/L12 stalk, and near the tRNA binding site of the peptidyltransferase center.</text>
</comment>
<dbReference type="Proteomes" id="UP000231382">
    <property type="component" value="Unassembled WGS sequence"/>
</dbReference>
<evidence type="ECO:0000256" key="1">
    <source>
        <dbReference type="ARBA" id="ARBA00022980"/>
    </source>
</evidence>
<comment type="similarity">
    <text evidence="5">Belongs to the universal ribosomal protein uL6 family.</text>
</comment>
<dbReference type="GO" id="GO:0002181">
    <property type="term" value="P:cytoplasmic translation"/>
    <property type="evidence" value="ECO:0007669"/>
    <property type="project" value="TreeGrafter"/>
</dbReference>
<dbReference type="InterPro" id="IPR019906">
    <property type="entry name" value="Ribosomal_uL6_bac-type"/>
</dbReference>
<evidence type="ECO:0000256" key="2">
    <source>
        <dbReference type="ARBA" id="ARBA00023274"/>
    </source>
</evidence>
<dbReference type="GO" id="GO:0022625">
    <property type="term" value="C:cytosolic large ribosomal subunit"/>
    <property type="evidence" value="ECO:0007669"/>
    <property type="project" value="UniProtKB-UniRule"/>
</dbReference>
<evidence type="ECO:0000259" key="7">
    <source>
        <dbReference type="Pfam" id="PF00347"/>
    </source>
</evidence>
<dbReference type="EMBL" id="PEZW01000018">
    <property type="protein sequence ID" value="PIS07544.1"/>
    <property type="molecule type" value="Genomic_DNA"/>
</dbReference>
<dbReference type="PANTHER" id="PTHR11655">
    <property type="entry name" value="60S/50S RIBOSOMAL PROTEIN L6/L9"/>
    <property type="match status" value="1"/>
</dbReference>
<dbReference type="SUPFAM" id="SSF56053">
    <property type="entry name" value="Ribosomal protein L6"/>
    <property type="match status" value="2"/>
</dbReference>
<keyword evidence="2 5" id="KW-0687">Ribonucleoprotein</keyword>
<dbReference type="GO" id="GO:0003735">
    <property type="term" value="F:structural constituent of ribosome"/>
    <property type="evidence" value="ECO:0007669"/>
    <property type="project" value="UniProtKB-UniRule"/>
</dbReference>
<accession>A0A2H0W6B6</accession>
<organism evidence="8 9">
    <name type="scientific">Candidatus Berkelbacteria bacterium CG10_big_fil_rev_8_21_14_0_10_43_13</name>
    <dbReference type="NCBI Taxonomy" id="1974514"/>
    <lineage>
        <taxon>Bacteria</taxon>
        <taxon>Candidatus Berkelbacteria</taxon>
    </lineage>
</organism>
<evidence type="ECO:0000256" key="3">
    <source>
        <dbReference type="ARBA" id="ARBA00035454"/>
    </source>
</evidence>
<name>A0A2H0W6B6_9BACT</name>
<dbReference type="InterPro" id="IPR002358">
    <property type="entry name" value="Ribosomal_uL6_CS"/>
</dbReference>
<proteinExistence type="inferred from homology"/>
<dbReference type="Pfam" id="PF00347">
    <property type="entry name" value="Ribosomal_L6"/>
    <property type="match status" value="2"/>
</dbReference>
<dbReference type="InterPro" id="IPR000702">
    <property type="entry name" value="Ribosomal_uL6-like"/>
</dbReference>
<evidence type="ECO:0000313" key="9">
    <source>
        <dbReference type="Proteomes" id="UP000231382"/>
    </source>
</evidence>
<dbReference type="PANTHER" id="PTHR11655:SF14">
    <property type="entry name" value="LARGE RIBOSOMAL SUBUNIT PROTEIN UL6M"/>
    <property type="match status" value="1"/>
</dbReference>
<evidence type="ECO:0000256" key="6">
    <source>
        <dbReference type="RuleBase" id="RU003870"/>
    </source>
</evidence>
<keyword evidence="6" id="KW-0699">rRNA-binding</keyword>
<dbReference type="PROSITE" id="PS00525">
    <property type="entry name" value="RIBOSOMAL_L6_1"/>
    <property type="match status" value="1"/>
</dbReference>
<dbReference type="InterPro" id="IPR020040">
    <property type="entry name" value="Ribosomal_uL6_a/b-dom"/>
</dbReference>
<dbReference type="PIRSF" id="PIRSF002162">
    <property type="entry name" value="Ribosomal_L6"/>
    <property type="match status" value="1"/>
</dbReference>
<evidence type="ECO:0000256" key="5">
    <source>
        <dbReference type="RuleBase" id="RU003869"/>
    </source>
</evidence>
<feature type="domain" description="Large ribosomal subunit protein uL6 alpha-beta" evidence="7">
    <location>
        <begin position="13"/>
        <end position="82"/>
    </location>
</feature>
<dbReference type="InterPro" id="IPR036789">
    <property type="entry name" value="Ribosomal_uL6-like_a/b-dom_sf"/>
</dbReference>
<evidence type="ECO:0000313" key="8">
    <source>
        <dbReference type="EMBL" id="PIS07544.1"/>
    </source>
</evidence>
<sequence>MSKIAKKPILLTEGVNAEIIKNHLTVSSGEKKLELDFPREISLETRDGGIYVVANSETKFAREQHGLIARLVSNMVTGVRDGFTKELVFKGTGYRVAVDGRDVKMAMGYSHDIKLHIPEDLEVKVVKNSITVSGIDKAAVGQFAAIIREVRKPEVYKGKGIKYIDEHIRRKAGKTAASK</sequence>
<dbReference type="PRINTS" id="PR00059">
    <property type="entry name" value="RIBOSOMALL6"/>
</dbReference>
<reference evidence="9" key="1">
    <citation type="submission" date="2017-09" db="EMBL/GenBank/DDBJ databases">
        <title>Depth-based differentiation of microbial function through sediment-hosted aquifers and enrichment of novel symbionts in the deep terrestrial subsurface.</title>
        <authorList>
            <person name="Probst A.J."/>
            <person name="Ladd B."/>
            <person name="Jarett J.K."/>
            <person name="Geller-Mcgrath D.E."/>
            <person name="Sieber C.M.K."/>
            <person name="Emerson J.B."/>
            <person name="Anantharaman K."/>
            <person name="Thomas B.C."/>
            <person name="Malmstrom R."/>
            <person name="Stieglmeier M."/>
            <person name="Klingl A."/>
            <person name="Woyke T."/>
            <person name="Ryan C.M."/>
            <person name="Banfield J.F."/>
        </authorList>
    </citation>
    <scope>NUCLEOTIDE SEQUENCE [LARGE SCALE GENOMIC DNA]</scope>
</reference>
<dbReference type="AlphaFoldDB" id="A0A2H0W6B6"/>
<feature type="domain" description="Large ribosomal subunit protein uL6 alpha-beta" evidence="7">
    <location>
        <begin position="91"/>
        <end position="163"/>
    </location>
</feature>